<evidence type="ECO:0000256" key="4">
    <source>
        <dbReference type="ARBA" id="ARBA00047942"/>
    </source>
</evidence>
<dbReference type="Proteomes" id="UP001139264">
    <property type="component" value="Unassembled WGS sequence"/>
</dbReference>
<dbReference type="AlphaFoldDB" id="A0A9X1M2D9"/>
<dbReference type="SUPFAM" id="SSF53335">
    <property type="entry name" value="S-adenosyl-L-methionine-dependent methyltransferases"/>
    <property type="match status" value="1"/>
</dbReference>
<name>A0A9X1M2D9_9MICC</name>
<reference evidence="5" key="1">
    <citation type="submission" date="2021-10" db="EMBL/GenBank/DDBJ databases">
        <title>Novel species in genus Arthrobacter.</title>
        <authorList>
            <person name="Liu Y."/>
        </authorList>
    </citation>
    <scope>NUCLEOTIDE SEQUENCE</scope>
    <source>
        <strain evidence="5">Zg-Y809</strain>
    </source>
</reference>
<sequence length="265" mass="30447">MTIGKDLTSKLQKLVLRVEDDLRVRLQDETERKSRWQQEHQAALDAGRTSSAWVSWRDDRITQSAVGWVLTTVFLRFCEDNSLLSKVWISGPGPRRQEAFDAENAFFRAHPESTWREWILEGVQHLRRFPATSGLVGEHAALWQVSPSGSMAKEILDFWRATDENGNQLYNFQDEELSTRFLGDLYQDLSEYAKKTFALLQTPEFVEEFILDQTLNPALAERPLEGFKLIDPTCGSGHFLLGAFERLLDAWDAKAPNLETRERVS</sequence>
<dbReference type="RefSeq" id="WP_227908369.1">
    <property type="nucleotide sequence ID" value="NZ_JAJFZP010000010.1"/>
</dbReference>
<comment type="caution">
    <text evidence="5">The sequence shown here is derived from an EMBL/GenBank/DDBJ whole genome shotgun (WGS) entry which is preliminary data.</text>
</comment>
<accession>A0A9X1M2D9</accession>
<dbReference type="PANTHER" id="PTHR33841">
    <property type="entry name" value="DNA METHYLTRANSFERASE YEEA-RELATED"/>
    <property type="match status" value="1"/>
</dbReference>
<dbReference type="EC" id="2.1.1.72" evidence="1"/>
<proteinExistence type="predicted"/>
<organism evidence="5 6">
    <name type="scientific">Arthrobacter gengyunqii</name>
    <dbReference type="NCBI Taxonomy" id="2886940"/>
    <lineage>
        <taxon>Bacteria</taxon>
        <taxon>Bacillati</taxon>
        <taxon>Actinomycetota</taxon>
        <taxon>Actinomycetes</taxon>
        <taxon>Micrococcales</taxon>
        <taxon>Micrococcaceae</taxon>
        <taxon>Arthrobacter</taxon>
    </lineage>
</organism>
<dbReference type="GO" id="GO:0009007">
    <property type="term" value="F:site-specific DNA-methyltransferase (adenine-specific) activity"/>
    <property type="evidence" value="ECO:0007669"/>
    <property type="project" value="UniProtKB-EC"/>
</dbReference>
<dbReference type="PANTHER" id="PTHR33841:SF1">
    <property type="entry name" value="DNA METHYLTRANSFERASE A"/>
    <property type="match status" value="1"/>
</dbReference>
<protein>
    <recommendedName>
        <fullName evidence="1">site-specific DNA-methyltransferase (adenine-specific)</fullName>
        <ecNumber evidence="1">2.1.1.72</ecNumber>
    </recommendedName>
</protein>
<keyword evidence="2" id="KW-0489">Methyltransferase</keyword>
<dbReference type="EMBL" id="JAJFZP010000010">
    <property type="protein sequence ID" value="MCC3270093.1"/>
    <property type="molecule type" value="Genomic_DNA"/>
</dbReference>
<comment type="catalytic activity">
    <reaction evidence="4">
        <text>a 2'-deoxyadenosine in DNA + S-adenosyl-L-methionine = an N(6)-methyl-2'-deoxyadenosine in DNA + S-adenosyl-L-homocysteine + H(+)</text>
        <dbReference type="Rhea" id="RHEA:15197"/>
        <dbReference type="Rhea" id="RHEA-COMP:12418"/>
        <dbReference type="Rhea" id="RHEA-COMP:12419"/>
        <dbReference type="ChEBI" id="CHEBI:15378"/>
        <dbReference type="ChEBI" id="CHEBI:57856"/>
        <dbReference type="ChEBI" id="CHEBI:59789"/>
        <dbReference type="ChEBI" id="CHEBI:90615"/>
        <dbReference type="ChEBI" id="CHEBI:90616"/>
        <dbReference type="EC" id="2.1.1.72"/>
    </reaction>
</comment>
<dbReference type="InterPro" id="IPR029063">
    <property type="entry name" value="SAM-dependent_MTases_sf"/>
</dbReference>
<dbReference type="InterPro" id="IPR050953">
    <property type="entry name" value="N4_N6_ade-DNA_methylase"/>
</dbReference>
<evidence type="ECO:0000256" key="1">
    <source>
        <dbReference type="ARBA" id="ARBA00011900"/>
    </source>
</evidence>
<dbReference type="Gene3D" id="3.40.50.150">
    <property type="entry name" value="Vaccinia Virus protein VP39"/>
    <property type="match status" value="1"/>
</dbReference>
<evidence type="ECO:0000256" key="2">
    <source>
        <dbReference type="ARBA" id="ARBA00022603"/>
    </source>
</evidence>
<evidence type="ECO:0000256" key="3">
    <source>
        <dbReference type="ARBA" id="ARBA00022679"/>
    </source>
</evidence>
<evidence type="ECO:0000313" key="5">
    <source>
        <dbReference type="EMBL" id="MCC3270093.1"/>
    </source>
</evidence>
<dbReference type="GO" id="GO:0032259">
    <property type="term" value="P:methylation"/>
    <property type="evidence" value="ECO:0007669"/>
    <property type="project" value="UniProtKB-KW"/>
</dbReference>
<keyword evidence="3" id="KW-0808">Transferase</keyword>
<gene>
    <name evidence="5" type="ORF">LJ751_12140</name>
</gene>
<evidence type="ECO:0000313" key="6">
    <source>
        <dbReference type="Proteomes" id="UP001139264"/>
    </source>
</evidence>
<feature type="non-terminal residue" evidence="5">
    <location>
        <position position="265"/>
    </location>
</feature>